<proteinExistence type="predicted"/>
<reference evidence="1" key="2">
    <citation type="submission" date="2021-04" db="EMBL/GenBank/DDBJ databases">
        <authorList>
            <person name="Gilroy R."/>
        </authorList>
    </citation>
    <scope>NUCLEOTIDE SEQUENCE</scope>
    <source>
        <strain evidence="1">CHK183-5548</strain>
    </source>
</reference>
<evidence type="ECO:0000313" key="2">
    <source>
        <dbReference type="Proteomes" id="UP000823883"/>
    </source>
</evidence>
<reference evidence="1" key="1">
    <citation type="journal article" date="2021" name="PeerJ">
        <title>Extensive microbial diversity within the chicken gut microbiome revealed by metagenomics and culture.</title>
        <authorList>
            <person name="Gilroy R."/>
            <person name="Ravi A."/>
            <person name="Getino M."/>
            <person name="Pursley I."/>
            <person name="Horton D.L."/>
            <person name="Alikhan N.F."/>
            <person name="Baker D."/>
            <person name="Gharbi K."/>
            <person name="Hall N."/>
            <person name="Watson M."/>
            <person name="Adriaenssens E.M."/>
            <person name="Foster-Nyarko E."/>
            <person name="Jarju S."/>
            <person name="Secka A."/>
            <person name="Antonio M."/>
            <person name="Oren A."/>
            <person name="Chaudhuri R.R."/>
            <person name="La Ragione R."/>
            <person name="Hildebrand F."/>
            <person name="Pallen M.J."/>
        </authorList>
    </citation>
    <scope>NUCLEOTIDE SEQUENCE</scope>
    <source>
        <strain evidence="1">CHK183-5548</strain>
    </source>
</reference>
<evidence type="ECO:0000313" key="1">
    <source>
        <dbReference type="EMBL" id="HJC48599.1"/>
    </source>
</evidence>
<sequence length="74" mass="8523">MNQLEKKCGNTIGIKSKRYLRELNITKVQSHIVKSISTEEALKDIIPFQYSQEVLAGRSKIILTVDPDFEEERT</sequence>
<dbReference type="Proteomes" id="UP000823883">
    <property type="component" value="Unassembled WGS sequence"/>
</dbReference>
<dbReference type="EMBL" id="DWWL01000072">
    <property type="protein sequence ID" value="HJC48599.1"/>
    <property type="molecule type" value="Genomic_DNA"/>
</dbReference>
<accession>A0A9D2T7K0</accession>
<comment type="caution">
    <text evidence="1">The sequence shown here is derived from an EMBL/GenBank/DDBJ whole genome shotgun (WGS) entry which is preliminary data.</text>
</comment>
<dbReference type="AlphaFoldDB" id="A0A9D2T7K0"/>
<protein>
    <submittedName>
        <fullName evidence="1">Uncharacterized protein</fullName>
    </submittedName>
</protein>
<gene>
    <name evidence="1" type="ORF">IAA04_11155</name>
</gene>
<name>A0A9D2T7K0_9FIRM</name>
<organism evidence="1 2">
    <name type="scientific">Candidatus Lachnoclostridium pullistercoris</name>
    <dbReference type="NCBI Taxonomy" id="2838632"/>
    <lineage>
        <taxon>Bacteria</taxon>
        <taxon>Bacillati</taxon>
        <taxon>Bacillota</taxon>
        <taxon>Clostridia</taxon>
        <taxon>Lachnospirales</taxon>
        <taxon>Lachnospiraceae</taxon>
    </lineage>
</organism>